<dbReference type="AlphaFoldDB" id="K0T174"/>
<feature type="region of interest" description="Disordered" evidence="1">
    <location>
        <begin position="1"/>
        <end position="57"/>
    </location>
</feature>
<evidence type="ECO:0000313" key="2">
    <source>
        <dbReference type="EMBL" id="EJK71495.1"/>
    </source>
</evidence>
<gene>
    <name evidence="2" type="ORF">THAOC_07060</name>
</gene>
<keyword evidence="3" id="KW-1185">Reference proteome</keyword>
<sequence length="77" mass="8033">MDDEEGEDEEDAAAGLEEGEGEEDAAAGLEEVEGDGLPGDLMRGGGDPESRRRAVGRVPSLFRGTARMGAWTLAALK</sequence>
<protein>
    <submittedName>
        <fullName evidence="2">Uncharacterized protein</fullName>
    </submittedName>
</protein>
<reference evidence="2 3" key="1">
    <citation type="journal article" date="2012" name="Genome Biol.">
        <title>Genome and low-iron response of an oceanic diatom adapted to chronic iron limitation.</title>
        <authorList>
            <person name="Lommer M."/>
            <person name="Specht M."/>
            <person name="Roy A.S."/>
            <person name="Kraemer L."/>
            <person name="Andreson R."/>
            <person name="Gutowska M.A."/>
            <person name="Wolf J."/>
            <person name="Bergner S.V."/>
            <person name="Schilhabel M.B."/>
            <person name="Klostermeier U.C."/>
            <person name="Beiko R.G."/>
            <person name="Rosenstiel P."/>
            <person name="Hippler M."/>
            <person name="Laroche J."/>
        </authorList>
    </citation>
    <scope>NUCLEOTIDE SEQUENCE [LARGE SCALE GENOMIC DNA]</scope>
    <source>
        <strain evidence="2 3">CCMP1005</strain>
    </source>
</reference>
<dbReference type="EMBL" id="AGNL01007164">
    <property type="protein sequence ID" value="EJK71495.1"/>
    <property type="molecule type" value="Genomic_DNA"/>
</dbReference>
<feature type="compositionally biased region" description="Acidic residues" evidence="1">
    <location>
        <begin position="1"/>
        <end position="34"/>
    </location>
</feature>
<accession>K0T174</accession>
<dbReference type="Proteomes" id="UP000266841">
    <property type="component" value="Unassembled WGS sequence"/>
</dbReference>
<evidence type="ECO:0000256" key="1">
    <source>
        <dbReference type="SAM" id="MobiDB-lite"/>
    </source>
</evidence>
<comment type="caution">
    <text evidence="2">The sequence shown here is derived from an EMBL/GenBank/DDBJ whole genome shotgun (WGS) entry which is preliminary data.</text>
</comment>
<proteinExistence type="predicted"/>
<name>K0T174_THAOC</name>
<organism evidence="2 3">
    <name type="scientific">Thalassiosira oceanica</name>
    <name type="common">Marine diatom</name>
    <dbReference type="NCBI Taxonomy" id="159749"/>
    <lineage>
        <taxon>Eukaryota</taxon>
        <taxon>Sar</taxon>
        <taxon>Stramenopiles</taxon>
        <taxon>Ochrophyta</taxon>
        <taxon>Bacillariophyta</taxon>
        <taxon>Coscinodiscophyceae</taxon>
        <taxon>Thalassiosirophycidae</taxon>
        <taxon>Thalassiosirales</taxon>
        <taxon>Thalassiosiraceae</taxon>
        <taxon>Thalassiosira</taxon>
    </lineage>
</organism>
<evidence type="ECO:0000313" key="3">
    <source>
        <dbReference type="Proteomes" id="UP000266841"/>
    </source>
</evidence>